<gene>
    <name evidence="1" type="ORF">BO86DRAFT_234160</name>
</gene>
<sequence>MIDHDLHCLRNPQGHCCCCCCCWIVCCSHFSSPTARNEKWGISFPSLGTIAPPVPENLYFFFWFRDGQFAMCSFHRLPGFQSRQYQSIMNHWAYHRKPREIWVWFRRGRM</sequence>
<dbReference type="EMBL" id="KZ824851">
    <property type="protein sequence ID" value="RAH77014.1"/>
    <property type="molecule type" value="Genomic_DNA"/>
</dbReference>
<dbReference type="RefSeq" id="XP_025522908.1">
    <property type="nucleotide sequence ID" value="XM_025667032.1"/>
</dbReference>
<dbReference type="GeneID" id="37170724"/>
<name>A0A8T8WMU7_ASPJA</name>
<dbReference type="AlphaFoldDB" id="A0A8T8WMU7"/>
<keyword evidence="2" id="KW-1185">Reference proteome</keyword>
<dbReference type="Proteomes" id="UP000249497">
    <property type="component" value="Unassembled WGS sequence"/>
</dbReference>
<protein>
    <submittedName>
        <fullName evidence="1">Uncharacterized protein</fullName>
    </submittedName>
</protein>
<reference evidence="1 2" key="1">
    <citation type="submission" date="2018-02" db="EMBL/GenBank/DDBJ databases">
        <title>The genomes of Aspergillus section Nigri reveals drivers in fungal speciation.</title>
        <authorList>
            <consortium name="DOE Joint Genome Institute"/>
            <person name="Vesth T.C."/>
            <person name="Nybo J."/>
            <person name="Theobald S."/>
            <person name="Brandl J."/>
            <person name="Frisvad J.C."/>
            <person name="Nielsen K.F."/>
            <person name="Lyhne E.K."/>
            <person name="Kogle M.E."/>
            <person name="Kuo A."/>
            <person name="Riley R."/>
            <person name="Clum A."/>
            <person name="Nolan M."/>
            <person name="Lipzen A."/>
            <person name="Salamov A."/>
            <person name="Henrissat B."/>
            <person name="Wiebenga A."/>
            <person name="De vries R.P."/>
            <person name="Grigoriev I.V."/>
            <person name="Mortensen U.H."/>
            <person name="Andersen M.R."/>
            <person name="Baker S.E."/>
        </authorList>
    </citation>
    <scope>NUCLEOTIDE SEQUENCE [LARGE SCALE GENOMIC DNA]</scope>
    <source>
        <strain evidence="1 2">CBS 114.51</strain>
    </source>
</reference>
<accession>A0A8T8WMU7</accession>
<proteinExistence type="predicted"/>
<organism evidence="1 2">
    <name type="scientific">Aspergillus japonicus CBS 114.51</name>
    <dbReference type="NCBI Taxonomy" id="1448312"/>
    <lineage>
        <taxon>Eukaryota</taxon>
        <taxon>Fungi</taxon>
        <taxon>Dikarya</taxon>
        <taxon>Ascomycota</taxon>
        <taxon>Pezizomycotina</taxon>
        <taxon>Eurotiomycetes</taxon>
        <taxon>Eurotiomycetidae</taxon>
        <taxon>Eurotiales</taxon>
        <taxon>Aspergillaceae</taxon>
        <taxon>Aspergillus</taxon>
        <taxon>Aspergillus subgen. Circumdati</taxon>
    </lineage>
</organism>
<evidence type="ECO:0000313" key="1">
    <source>
        <dbReference type="EMBL" id="RAH77014.1"/>
    </source>
</evidence>
<evidence type="ECO:0000313" key="2">
    <source>
        <dbReference type="Proteomes" id="UP000249497"/>
    </source>
</evidence>